<keyword evidence="2" id="KW-0809">Transit peptide</keyword>
<name>A0A840VKW3_9PROT</name>
<proteinExistence type="inferred from homology"/>
<dbReference type="Pfam" id="PF07542">
    <property type="entry name" value="ATP12"/>
    <property type="match status" value="1"/>
</dbReference>
<accession>A0A840VKW3</accession>
<sequence>MKRFWTTTTAIADGEHFTVLLDAKPLKLPGGRGLSVPYAALAEGIAAEWGAAPQEFSPDDLPLTQLTSTAQDRVRPHRAEIIRQLAAYGLNDLLCYRAEGPAPLVAHENAQWDKWLDWARERYGAELLITAGVLPINQPEDTAARFATALDAYTEYGLAALGVLVPALGSLVLGLAVAEGALDAQTAADTAFTDELWQEANWGQDKEAIARRRHVTADIASSQQFLSLCRG</sequence>
<dbReference type="PANTHER" id="PTHR21013:SF10">
    <property type="entry name" value="ATP SYNTHASE MITOCHONDRIAL F1 COMPLEX ASSEMBLY FACTOR 2"/>
    <property type="match status" value="1"/>
</dbReference>
<reference evidence="4 5" key="1">
    <citation type="submission" date="2020-08" db="EMBL/GenBank/DDBJ databases">
        <title>Genomic Encyclopedia of Type Strains, Phase IV (KMG-IV): sequencing the most valuable type-strain genomes for metagenomic binning, comparative biology and taxonomic classification.</title>
        <authorList>
            <person name="Goeker M."/>
        </authorList>
    </citation>
    <scope>NUCLEOTIDE SEQUENCE [LARGE SCALE GENOMIC DNA]</scope>
    <source>
        <strain evidence="4 5">DSM 27026</strain>
    </source>
</reference>
<evidence type="ECO:0000313" key="5">
    <source>
        <dbReference type="Proteomes" id="UP000553706"/>
    </source>
</evidence>
<protein>
    <submittedName>
        <fullName evidence="4">Chaperone required for assembly of F1-ATPase</fullName>
    </submittedName>
</protein>
<gene>
    <name evidence="4" type="ORF">HNP71_001120</name>
</gene>
<evidence type="ECO:0000313" key="4">
    <source>
        <dbReference type="EMBL" id="MBB5372869.1"/>
    </source>
</evidence>
<keyword evidence="5" id="KW-1185">Reference proteome</keyword>
<dbReference type="RefSeq" id="WP_183265889.1">
    <property type="nucleotide sequence ID" value="NZ_JACHFJ010000003.1"/>
</dbReference>
<keyword evidence="3" id="KW-0143">Chaperone</keyword>
<evidence type="ECO:0000256" key="2">
    <source>
        <dbReference type="ARBA" id="ARBA00022946"/>
    </source>
</evidence>
<dbReference type="InterPro" id="IPR023335">
    <property type="entry name" value="ATP12_ortho_dom_sf"/>
</dbReference>
<dbReference type="PANTHER" id="PTHR21013">
    <property type="entry name" value="ATP SYNTHASE MITOCHONDRIAL F1 COMPLEX ASSEMBLY FACTOR 2/ATP12 PROTEIN, MITOCHONDRIAL PRECURSOR"/>
    <property type="match status" value="1"/>
</dbReference>
<dbReference type="InterPro" id="IPR011419">
    <property type="entry name" value="ATP12_ATP_synth-F1-assembly"/>
</dbReference>
<dbReference type="InterPro" id="IPR042272">
    <property type="entry name" value="ATP12_ATP_synth-F1-assembly_N"/>
</dbReference>
<organism evidence="4 5">
    <name type="scientific">Acidocella aromatica</name>
    <dbReference type="NCBI Taxonomy" id="1303579"/>
    <lineage>
        <taxon>Bacteria</taxon>
        <taxon>Pseudomonadati</taxon>
        <taxon>Pseudomonadota</taxon>
        <taxon>Alphaproteobacteria</taxon>
        <taxon>Acetobacterales</taxon>
        <taxon>Acidocellaceae</taxon>
        <taxon>Acidocella</taxon>
    </lineage>
</organism>
<dbReference type="SUPFAM" id="SSF160909">
    <property type="entry name" value="ATP12-like"/>
    <property type="match status" value="1"/>
</dbReference>
<evidence type="ECO:0000256" key="3">
    <source>
        <dbReference type="ARBA" id="ARBA00023186"/>
    </source>
</evidence>
<dbReference type="EMBL" id="JACHFJ010000003">
    <property type="protein sequence ID" value="MBB5372869.1"/>
    <property type="molecule type" value="Genomic_DNA"/>
</dbReference>
<dbReference type="Gene3D" id="1.10.3580.10">
    <property type="entry name" value="ATP12 ATPase"/>
    <property type="match status" value="1"/>
</dbReference>
<comment type="caution">
    <text evidence="4">The sequence shown here is derived from an EMBL/GenBank/DDBJ whole genome shotgun (WGS) entry which is preliminary data.</text>
</comment>
<dbReference type="Proteomes" id="UP000553706">
    <property type="component" value="Unassembled WGS sequence"/>
</dbReference>
<evidence type="ECO:0000256" key="1">
    <source>
        <dbReference type="ARBA" id="ARBA00008231"/>
    </source>
</evidence>
<dbReference type="Gene3D" id="3.30.2180.10">
    <property type="entry name" value="ATP12-like"/>
    <property type="match status" value="1"/>
</dbReference>
<comment type="similarity">
    <text evidence="1">Belongs to the ATP12 family.</text>
</comment>
<dbReference type="AlphaFoldDB" id="A0A840VKW3"/>
<dbReference type="GO" id="GO:0043461">
    <property type="term" value="P:proton-transporting ATP synthase complex assembly"/>
    <property type="evidence" value="ECO:0007669"/>
    <property type="project" value="InterPro"/>
</dbReference>